<keyword evidence="3" id="KW-0678">Repressor</keyword>
<comment type="caution">
    <text evidence="13">The sequence shown here is derived from an EMBL/GenBank/DDBJ whole genome shotgun (WGS) entry which is preliminary data.</text>
</comment>
<dbReference type="InterPro" id="IPR000551">
    <property type="entry name" value="MerR-type_HTH_dom"/>
</dbReference>
<dbReference type="GO" id="GO:0003700">
    <property type="term" value="F:DNA-binding transcription factor activity"/>
    <property type="evidence" value="ECO:0007669"/>
    <property type="project" value="InterPro"/>
</dbReference>
<dbReference type="CDD" id="cd04783">
    <property type="entry name" value="HTH_MerR1"/>
    <property type="match status" value="1"/>
</dbReference>
<dbReference type="Gene3D" id="1.10.1660.10">
    <property type="match status" value="1"/>
</dbReference>
<dbReference type="AlphaFoldDB" id="T1CFJ4"/>
<evidence type="ECO:0000256" key="5">
    <source>
        <dbReference type="ARBA" id="ARBA00022914"/>
    </source>
</evidence>
<dbReference type="InterPro" id="IPR009061">
    <property type="entry name" value="DNA-bd_dom_put_sf"/>
</dbReference>
<dbReference type="SUPFAM" id="SSF46955">
    <property type="entry name" value="Putative DNA-binding domain"/>
    <property type="match status" value="1"/>
</dbReference>
<dbReference type="GO" id="GO:0046689">
    <property type="term" value="P:response to mercury ion"/>
    <property type="evidence" value="ECO:0007669"/>
    <property type="project" value="UniProtKB-KW"/>
</dbReference>
<evidence type="ECO:0000256" key="7">
    <source>
        <dbReference type="ARBA" id="ARBA00023125"/>
    </source>
</evidence>
<evidence type="ECO:0000256" key="3">
    <source>
        <dbReference type="ARBA" id="ARBA00022491"/>
    </source>
</evidence>
<evidence type="ECO:0000256" key="8">
    <source>
        <dbReference type="ARBA" id="ARBA00023159"/>
    </source>
</evidence>
<keyword evidence="7" id="KW-0238">DNA-binding</keyword>
<evidence type="ECO:0000256" key="9">
    <source>
        <dbReference type="ARBA" id="ARBA00023163"/>
    </source>
</evidence>
<reference evidence="13" key="1">
    <citation type="submission" date="2013-08" db="EMBL/GenBank/DDBJ databases">
        <authorList>
            <person name="Mendez C."/>
            <person name="Richter M."/>
            <person name="Ferrer M."/>
            <person name="Sanchez J."/>
        </authorList>
    </citation>
    <scope>NUCLEOTIDE SEQUENCE</scope>
</reference>
<evidence type="ECO:0000256" key="11">
    <source>
        <dbReference type="SAM" id="MobiDB-lite"/>
    </source>
</evidence>
<keyword evidence="6" id="KW-0805">Transcription regulation</keyword>
<dbReference type="PANTHER" id="PTHR30204">
    <property type="entry name" value="REDOX-CYCLING DRUG-SENSING TRANSCRIPTIONAL ACTIVATOR SOXR"/>
    <property type="match status" value="1"/>
</dbReference>
<dbReference type="PRINTS" id="PR00040">
    <property type="entry name" value="HTHMERR"/>
</dbReference>
<evidence type="ECO:0000259" key="12">
    <source>
        <dbReference type="PROSITE" id="PS50937"/>
    </source>
</evidence>
<feature type="non-terminal residue" evidence="13">
    <location>
        <position position="177"/>
    </location>
</feature>
<evidence type="ECO:0000256" key="2">
    <source>
        <dbReference type="ARBA" id="ARBA00022466"/>
    </source>
</evidence>
<proteinExistence type="predicted"/>
<evidence type="ECO:0000256" key="10">
    <source>
        <dbReference type="ARBA" id="ARBA00024874"/>
    </source>
</evidence>
<keyword evidence="9" id="KW-0804">Transcription</keyword>
<dbReference type="Pfam" id="PF13411">
    <property type="entry name" value="MerR_1"/>
    <property type="match status" value="1"/>
</dbReference>
<dbReference type="PANTHER" id="PTHR30204:SF69">
    <property type="entry name" value="MERR-FAMILY TRANSCRIPTIONAL REGULATOR"/>
    <property type="match status" value="1"/>
</dbReference>
<keyword evidence="2" id="KW-0475">Mercuric resistance</keyword>
<dbReference type="InterPro" id="IPR011794">
    <property type="entry name" value="MerR"/>
</dbReference>
<name>T1CFJ4_9ZZZZ</name>
<dbReference type="EMBL" id="AUZX01006179">
    <property type="protein sequence ID" value="EQD64904.1"/>
    <property type="molecule type" value="Genomic_DNA"/>
</dbReference>
<keyword evidence="5" id="KW-0476">Mercury</keyword>
<feature type="compositionally biased region" description="Pro residues" evidence="11">
    <location>
        <begin position="168"/>
        <end position="177"/>
    </location>
</feature>
<feature type="compositionally biased region" description="Low complexity" evidence="11">
    <location>
        <begin position="158"/>
        <end position="167"/>
    </location>
</feature>
<feature type="region of interest" description="Disordered" evidence="11">
    <location>
        <begin position="158"/>
        <end position="177"/>
    </location>
</feature>
<dbReference type="SMART" id="SM00422">
    <property type="entry name" value="HTH_MERR"/>
    <property type="match status" value="1"/>
</dbReference>
<protein>
    <recommendedName>
        <fullName evidence="1">Mercuric resistance operon regulatory protein</fullName>
    </recommendedName>
</protein>
<keyword evidence="4" id="KW-0479">Metal-binding</keyword>
<gene>
    <name evidence="13" type="ORF">B1A_08666</name>
</gene>
<sequence length="177" mass="19829">MSESYTIGTLARQAGVNVETVRYYQRRGLVGEPRRPLGGIRRYSQDHVRRLRFVRQAQALGFRLDEVKDLLTLEDGKHCRDAERLGAIKLAAVRQRLAQLRRVERALAALLDQCHCNTGSVRCPLIAALETEPRRPPPQEAIMCLAFRAVCQVTAAPPSALASSGPQIPSPRPQRRR</sequence>
<dbReference type="InterPro" id="IPR047057">
    <property type="entry name" value="MerR_fam"/>
</dbReference>
<organism evidence="13">
    <name type="scientific">mine drainage metagenome</name>
    <dbReference type="NCBI Taxonomy" id="410659"/>
    <lineage>
        <taxon>unclassified sequences</taxon>
        <taxon>metagenomes</taxon>
        <taxon>ecological metagenomes</taxon>
    </lineage>
</organism>
<dbReference type="GO" id="GO:0003677">
    <property type="term" value="F:DNA binding"/>
    <property type="evidence" value="ECO:0007669"/>
    <property type="project" value="UniProtKB-KW"/>
</dbReference>
<evidence type="ECO:0000256" key="4">
    <source>
        <dbReference type="ARBA" id="ARBA00022723"/>
    </source>
</evidence>
<dbReference type="NCBIfam" id="TIGR02051">
    <property type="entry name" value="MerR"/>
    <property type="match status" value="1"/>
</dbReference>
<feature type="domain" description="HTH merR-type" evidence="12">
    <location>
        <begin position="4"/>
        <end position="73"/>
    </location>
</feature>
<keyword evidence="8" id="KW-0010">Activator</keyword>
<reference evidence="13" key="2">
    <citation type="journal article" date="2014" name="ISME J.">
        <title>Microbial stratification in low pH oxic and suboxic macroscopic growths along an acid mine drainage.</title>
        <authorList>
            <person name="Mendez-Garcia C."/>
            <person name="Mesa V."/>
            <person name="Sprenger R.R."/>
            <person name="Richter M."/>
            <person name="Diez M.S."/>
            <person name="Solano J."/>
            <person name="Bargiela R."/>
            <person name="Golyshina O.V."/>
            <person name="Manteca A."/>
            <person name="Ramos J.L."/>
            <person name="Gallego J.R."/>
            <person name="Llorente I."/>
            <person name="Martins Dos Santos V.A."/>
            <person name="Jensen O.N."/>
            <person name="Pelaez A.I."/>
            <person name="Sanchez J."/>
            <person name="Ferrer M."/>
        </authorList>
    </citation>
    <scope>NUCLEOTIDE SEQUENCE</scope>
</reference>
<evidence type="ECO:0000256" key="1">
    <source>
        <dbReference type="ARBA" id="ARBA00017146"/>
    </source>
</evidence>
<dbReference type="PROSITE" id="PS00552">
    <property type="entry name" value="HTH_MERR_1"/>
    <property type="match status" value="1"/>
</dbReference>
<dbReference type="PROSITE" id="PS50937">
    <property type="entry name" value="HTH_MERR_2"/>
    <property type="match status" value="1"/>
</dbReference>
<dbReference type="GO" id="GO:0045340">
    <property type="term" value="F:mercury ion binding"/>
    <property type="evidence" value="ECO:0007669"/>
    <property type="project" value="InterPro"/>
</dbReference>
<comment type="function">
    <text evidence="10">Mediates the mercuric-dependent induction of mercury resistance operon. In the absence of mercury MerR represses transcription by binding tightly to the mer operator region; when mercury is present the dimeric complex binds a single ion and becomes a potent transcriptional activator, while remaining bound to the mer site.</text>
</comment>
<accession>T1CFJ4</accession>
<evidence type="ECO:0000256" key="6">
    <source>
        <dbReference type="ARBA" id="ARBA00023015"/>
    </source>
</evidence>
<evidence type="ECO:0000313" key="13">
    <source>
        <dbReference type="EMBL" id="EQD64904.1"/>
    </source>
</evidence>